<dbReference type="Proteomes" id="UP000033588">
    <property type="component" value="Unassembled WGS sequence"/>
</dbReference>
<protein>
    <recommendedName>
        <fullName evidence="1">PRTase-CE domain-containing protein</fullName>
    </recommendedName>
</protein>
<evidence type="ECO:0000313" key="2">
    <source>
        <dbReference type="EMBL" id="KJZ45937.1"/>
    </source>
</evidence>
<name>A0A0F4TRD9_PSEFL</name>
<feature type="domain" description="PRTase-CE" evidence="1">
    <location>
        <begin position="43"/>
        <end position="262"/>
    </location>
</feature>
<organism evidence="2 3">
    <name type="scientific">Pseudomonas fluorescens</name>
    <dbReference type="NCBI Taxonomy" id="294"/>
    <lineage>
        <taxon>Bacteria</taxon>
        <taxon>Pseudomonadati</taxon>
        <taxon>Pseudomonadota</taxon>
        <taxon>Gammaproteobacteria</taxon>
        <taxon>Pseudomonadales</taxon>
        <taxon>Pseudomonadaceae</taxon>
        <taxon>Pseudomonas</taxon>
    </lineage>
</organism>
<dbReference type="AlphaFoldDB" id="A0A0F4TRD9"/>
<evidence type="ECO:0000259" key="1">
    <source>
        <dbReference type="Pfam" id="PF24390"/>
    </source>
</evidence>
<sequence>MDTKENFNTILNLIARQPWIGDKTSELSHVLYEECKCANSREMLIKILDNFSYLSAQEYSEKLNSLAEEVMSEAGYEDNAQIVAMAADSGPDSSQELLYNLKYIFTKREWHSFCGVNTFGGALKNFKRTGRKKIYIIDDFVGSGQTVIGRYKELTSVFTNAGVADFSIAFKVLVSTLHGVEAVRAAGIEISAQLIIKKAIDGCFPEEVAAQYRSLMDDLESGLSQDYEGIKLPKLGYNGAQAAYCREAANTPNSVFPIFWWPFYIDNQKRKTMLHRAMRDA</sequence>
<evidence type="ECO:0000313" key="3">
    <source>
        <dbReference type="Proteomes" id="UP000033588"/>
    </source>
</evidence>
<proteinExistence type="predicted"/>
<dbReference type="RefSeq" id="WP_046040833.1">
    <property type="nucleotide sequence ID" value="NZ_LACC01000016.1"/>
</dbReference>
<accession>A0A0F4TRD9</accession>
<dbReference type="EMBL" id="LACC01000016">
    <property type="protein sequence ID" value="KJZ45937.1"/>
    <property type="molecule type" value="Genomic_DNA"/>
</dbReference>
<reference evidence="2 3" key="1">
    <citation type="submission" date="2015-03" db="EMBL/GenBank/DDBJ databases">
        <title>Comparative genomics of Pseudomonas insights into diversity of traits involved in vanlence and defense.</title>
        <authorList>
            <person name="Qin Y."/>
        </authorList>
    </citation>
    <scope>NUCLEOTIDE SEQUENCE [LARGE SCALE GENOMIC DNA]</scope>
    <source>
        <strain evidence="2 3">C8</strain>
    </source>
</reference>
<dbReference type="InterPro" id="IPR056920">
    <property type="entry name" value="PRTase-CE"/>
</dbReference>
<dbReference type="Pfam" id="PF24390">
    <property type="entry name" value="PRTase-CE"/>
    <property type="match status" value="1"/>
</dbReference>
<comment type="caution">
    <text evidence="2">The sequence shown here is derived from an EMBL/GenBank/DDBJ whole genome shotgun (WGS) entry which is preliminary data.</text>
</comment>
<dbReference type="OrthoDB" id="2084254at2"/>
<gene>
    <name evidence="2" type="ORF">VC35_14005</name>
</gene>
<dbReference type="PATRIC" id="fig|294.132.peg.1573"/>